<sequence length="64" mass="7646">MFNFEHYPRGRRRARLEPRDTRPRHIRSAALWGDVWSRRTWRTVVGIADPRSARQDGPHADHTL</sequence>
<evidence type="ECO:0000256" key="1">
    <source>
        <dbReference type="SAM" id="MobiDB-lite"/>
    </source>
</evidence>
<reference evidence="2 3" key="1">
    <citation type="submission" date="2014-02" db="EMBL/GenBank/DDBJ databases">
        <title>The small core and large imbalanced accessory genome model reveals a collaborative survival strategy of Sorangium cellulosum strains in nature.</title>
        <authorList>
            <person name="Han K."/>
            <person name="Peng R."/>
            <person name="Blom J."/>
            <person name="Li Y.-Z."/>
        </authorList>
    </citation>
    <scope>NUCLEOTIDE SEQUENCE [LARGE SCALE GENOMIC DNA]</scope>
    <source>
        <strain evidence="2 3">So0011-07</strain>
    </source>
</reference>
<proteinExistence type="predicted"/>
<evidence type="ECO:0000313" key="3">
    <source>
        <dbReference type="Proteomes" id="UP000075635"/>
    </source>
</evidence>
<protein>
    <submittedName>
        <fullName evidence="2">Uncharacterized protein</fullName>
    </submittedName>
</protein>
<organism evidence="2 3">
    <name type="scientific">Sorangium cellulosum</name>
    <name type="common">Polyangium cellulosum</name>
    <dbReference type="NCBI Taxonomy" id="56"/>
    <lineage>
        <taxon>Bacteria</taxon>
        <taxon>Pseudomonadati</taxon>
        <taxon>Myxococcota</taxon>
        <taxon>Polyangia</taxon>
        <taxon>Polyangiales</taxon>
        <taxon>Polyangiaceae</taxon>
        <taxon>Sorangium</taxon>
    </lineage>
</organism>
<comment type="caution">
    <text evidence="2">The sequence shown here is derived from an EMBL/GenBank/DDBJ whole genome shotgun (WGS) entry which is preliminary data.</text>
</comment>
<feature type="region of interest" description="Disordered" evidence="1">
    <location>
        <begin position="1"/>
        <end position="21"/>
    </location>
</feature>
<dbReference type="Proteomes" id="UP000075635">
    <property type="component" value="Unassembled WGS sequence"/>
</dbReference>
<dbReference type="AlphaFoldDB" id="A0A150RI91"/>
<accession>A0A150RI91</accession>
<evidence type="ECO:0000313" key="2">
    <source>
        <dbReference type="EMBL" id="KYF80005.1"/>
    </source>
</evidence>
<name>A0A150RI91_SORCE</name>
<dbReference type="EMBL" id="JEMB01002587">
    <property type="protein sequence ID" value="KYF80005.1"/>
    <property type="molecule type" value="Genomic_DNA"/>
</dbReference>
<gene>
    <name evidence="2" type="ORF">BE17_38130</name>
</gene>